<name>A0AAV0VEG1_9STRA</name>
<sequence length="118" mass="13036">MNEHLMQREFHLKTGEVLVSRSRQEYTCTGSVSDDDMDSCRCCYWSIGIVAATSAAVIGGIAGYLGGAKVYFLSTASYFKSHKHAEEHIDCLELGARVLFEEHDPRGSGEISKKACLR</sequence>
<reference evidence="2" key="1">
    <citation type="submission" date="2022-12" db="EMBL/GenBank/DDBJ databases">
        <authorList>
            <person name="Webb A."/>
        </authorList>
    </citation>
    <scope>NUCLEOTIDE SEQUENCE</scope>
    <source>
        <strain evidence="2">Pd1</strain>
    </source>
</reference>
<keyword evidence="1" id="KW-0472">Membrane</keyword>
<keyword evidence="1" id="KW-1133">Transmembrane helix</keyword>
<feature type="transmembrane region" description="Helical" evidence="1">
    <location>
        <begin position="44"/>
        <end position="65"/>
    </location>
</feature>
<accession>A0AAV0VEG1</accession>
<comment type="caution">
    <text evidence="2">The sequence shown here is derived from an EMBL/GenBank/DDBJ whole genome shotgun (WGS) entry which is preliminary data.</text>
</comment>
<evidence type="ECO:0000313" key="3">
    <source>
        <dbReference type="Proteomes" id="UP001162029"/>
    </source>
</evidence>
<dbReference type="Proteomes" id="UP001162029">
    <property type="component" value="Unassembled WGS sequence"/>
</dbReference>
<gene>
    <name evidence="2" type="ORF">PDE001_LOCUS12373</name>
</gene>
<keyword evidence="3" id="KW-1185">Reference proteome</keyword>
<proteinExistence type="predicted"/>
<keyword evidence="1" id="KW-0812">Transmembrane</keyword>
<dbReference type="EMBL" id="CANTFM010002694">
    <property type="protein sequence ID" value="CAI5747476.1"/>
    <property type="molecule type" value="Genomic_DNA"/>
</dbReference>
<dbReference type="AlphaFoldDB" id="A0AAV0VEG1"/>
<evidence type="ECO:0000256" key="1">
    <source>
        <dbReference type="SAM" id="Phobius"/>
    </source>
</evidence>
<evidence type="ECO:0000313" key="2">
    <source>
        <dbReference type="EMBL" id="CAI5747476.1"/>
    </source>
</evidence>
<protein>
    <submittedName>
        <fullName evidence="2">Uncharacterized protein</fullName>
    </submittedName>
</protein>
<organism evidence="2 3">
    <name type="scientific">Peronospora destructor</name>
    <dbReference type="NCBI Taxonomy" id="86335"/>
    <lineage>
        <taxon>Eukaryota</taxon>
        <taxon>Sar</taxon>
        <taxon>Stramenopiles</taxon>
        <taxon>Oomycota</taxon>
        <taxon>Peronosporomycetes</taxon>
        <taxon>Peronosporales</taxon>
        <taxon>Peronosporaceae</taxon>
        <taxon>Peronospora</taxon>
    </lineage>
</organism>